<feature type="domain" description="KIB1-4 beta-propeller" evidence="1">
    <location>
        <begin position="76"/>
        <end position="354"/>
    </location>
</feature>
<dbReference type="OrthoDB" id="642536at2759"/>
<dbReference type="AlphaFoldDB" id="A0A2G5C6G5"/>
<dbReference type="InParanoid" id="A0A2G5C6G5"/>
<gene>
    <name evidence="2" type="ORF">AQUCO_08600028v1</name>
</gene>
<dbReference type="InterPro" id="IPR050942">
    <property type="entry name" value="F-box_BR-signaling"/>
</dbReference>
<dbReference type="InterPro" id="IPR005174">
    <property type="entry name" value="KIB1-4_b-propeller"/>
</dbReference>
<protein>
    <recommendedName>
        <fullName evidence="1">KIB1-4 beta-propeller domain-containing protein</fullName>
    </recommendedName>
</protein>
<dbReference type="PANTHER" id="PTHR44259:SF114">
    <property type="entry name" value="OS06G0707300 PROTEIN"/>
    <property type="match status" value="1"/>
</dbReference>
<dbReference type="EMBL" id="KZ305103">
    <property type="protein sequence ID" value="PIA26878.1"/>
    <property type="molecule type" value="Genomic_DNA"/>
</dbReference>
<keyword evidence="3" id="KW-1185">Reference proteome</keyword>
<accession>A0A2G5C6G5</accession>
<dbReference type="Pfam" id="PF03478">
    <property type="entry name" value="Beta-prop_KIB1-4"/>
    <property type="match status" value="1"/>
</dbReference>
<name>A0A2G5C6G5_AQUCA</name>
<dbReference type="STRING" id="218851.A0A2G5C6G5"/>
<evidence type="ECO:0000313" key="3">
    <source>
        <dbReference type="Proteomes" id="UP000230069"/>
    </source>
</evidence>
<proteinExistence type="predicted"/>
<evidence type="ECO:0000313" key="2">
    <source>
        <dbReference type="EMBL" id="PIA26878.1"/>
    </source>
</evidence>
<sequence length="396" mass="45203">MKKSTNPSRWSEIFPDLLLLITSYIVNYADYVRVRAVCLSWKSTLPSKPCHLPTQFPWLLLPLFNNNTISESHCGFFNFLDEKVYKLELPEIVGMGKRCWGSPHGWLIVMHEKGTLFSLLNPLTREQIKLPLLVFPSYSLEKGHIIRNIDKIFDFDVVKAILFASPSGITDFIVMVIMKEGPCGLAFFRFGTEGWIRIKDTEGIVFHDVVCFDGQFYAVDECANVYICDLGASPNIRQVAGRPESVEELEPEHHYLVESARGFLLVHRYREHIDGTSLYLSFYFTVHKLDISKLKWCVLEDIGEQVLFLGTNASFSLSARDHPGCEGNSIYYTDDKRFRNRSLGKSKSRNRCIKGHDLGAFYIEGGNIEQLPSLSVPNPPHVKYMFPPPVWIIPSP</sequence>
<evidence type="ECO:0000259" key="1">
    <source>
        <dbReference type="Pfam" id="PF03478"/>
    </source>
</evidence>
<organism evidence="2 3">
    <name type="scientific">Aquilegia coerulea</name>
    <name type="common">Rocky mountain columbine</name>
    <dbReference type="NCBI Taxonomy" id="218851"/>
    <lineage>
        <taxon>Eukaryota</taxon>
        <taxon>Viridiplantae</taxon>
        <taxon>Streptophyta</taxon>
        <taxon>Embryophyta</taxon>
        <taxon>Tracheophyta</taxon>
        <taxon>Spermatophyta</taxon>
        <taxon>Magnoliopsida</taxon>
        <taxon>Ranunculales</taxon>
        <taxon>Ranunculaceae</taxon>
        <taxon>Thalictroideae</taxon>
        <taxon>Aquilegia</taxon>
    </lineage>
</organism>
<dbReference type="Proteomes" id="UP000230069">
    <property type="component" value="Unassembled WGS sequence"/>
</dbReference>
<reference evidence="2 3" key="1">
    <citation type="submission" date="2017-09" db="EMBL/GenBank/DDBJ databases">
        <title>WGS assembly of Aquilegia coerulea Goldsmith.</title>
        <authorList>
            <person name="Hodges S."/>
            <person name="Kramer E."/>
            <person name="Nordborg M."/>
            <person name="Tomkins J."/>
            <person name="Borevitz J."/>
            <person name="Derieg N."/>
            <person name="Yan J."/>
            <person name="Mihaltcheva S."/>
            <person name="Hayes R.D."/>
            <person name="Rokhsar D."/>
        </authorList>
    </citation>
    <scope>NUCLEOTIDE SEQUENCE [LARGE SCALE GENOMIC DNA]</scope>
    <source>
        <strain evidence="3">cv. Goldsmith</strain>
    </source>
</reference>
<dbReference type="PANTHER" id="PTHR44259">
    <property type="entry name" value="OS07G0183000 PROTEIN-RELATED"/>
    <property type="match status" value="1"/>
</dbReference>